<evidence type="ECO:0000313" key="2">
    <source>
        <dbReference type="EMBL" id="ARD65182.1"/>
    </source>
</evidence>
<dbReference type="Gene3D" id="3.40.630.30">
    <property type="match status" value="1"/>
</dbReference>
<dbReference type="KEGG" id="elim:B2M23_06340"/>
<dbReference type="GO" id="GO:0016747">
    <property type="term" value="F:acyltransferase activity, transferring groups other than amino-acyl groups"/>
    <property type="evidence" value="ECO:0007669"/>
    <property type="project" value="InterPro"/>
</dbReference>
<gene>
    <name evidence="2" type="ORF">B2M23_06340</name>
</gene>
<sequence>MFSNLTLRKIIAYGSEDYDQALALRDRLLRKPLGLSLYDEDLSDEKNNYHLGIFRGPELAAVLVLIPRDSTTLQMRQVAVDTALQGQHLGARLIAFAESFAATQGFTRIVLNARQTAEAFYRKQGYTSVGEPFVELGIGHVRMEKKIKKDQA</sequence>
<dbReference type="InterPro" id="IPR000182">
    <property type="entry name" value="GNAT_dom"/>
</dbReference>
<dbReference type="SUPFAM" id="SSF55729">
    <property type="entry name" value="Acyl-CoA N-acyltransferases (Nat)"/>
    <property type="match status" value="1"/>
</dbReference>
<dbReference type="PROSITE" id="PS51186">
    <property type="entry name" value="GNAT"/>
    <property type="match status" value="1"/>
</dbReference>
<dbReference type="InterPro" id="IPR016181">
    <property type="entry name" value="Acyl_CoA_acyltransferase"/>
</dbReference>
<evidence type="ECO:0000259" key="1">
    <source>
        <dbReference type="PROSITE" id="PS51186"/>
    </source>
</evidence>
<accession>A0AAC9QT48</accession>
<dbReference type="Pfam" id="PF13673">
    <property type="entry name" value="Acetyltransf_10"/>
    <property type="match status" value="1"/>
</dbReference>
<evidence type="ECO:0000313" key="3">
    <source>
        <dbReference type="Proteomes" id="UP000192391"/>
    </source>
</evidence>
<feature type="domain" description="N-acetyltransferase" evidence="1">
    <location>
        <begin position="5"/>
        <end position="148"/>
    </location>
</feature>
<dbReference type="RefSeq" id="WP_038354272.1">
    <property type="nucleotide sequence ID" value="NZ_CP019962.1"/>
</dbReference>
<dbReference type="AlphaFoldDB" id="A0AAC9QT48"/>
<dbReference type="CDD" id="cd04301">
    <property type="entry name" value="NAT_SF"/>
    <property type="match status" value="1"/>
</dbReference>
<organism evidence="2 3">
    <name type="scientific">Eubacterium limosum</name>
    <dbReference type="NCBI Taxonomy" id="1736"/>
    <lineage>
        <taxon>Bacteria</taxon>
        <taxon>Bacillati</taxon>
        <taxon>Bacillota</taxon>
        <taxon>Clostridia</taxon>
        <taxon>Eubacteriales</taxon>
        <taxon>Eubacteriaceae</taxon>
        <taxon>Eubacterium</taxon>
    </lineage>
</organism>
<dbReference type="EMBL" id="CP019962">
    <property type="protein sequence ID" value="ARD65182.1"/>
    <property type="molecule type" value="Genomic_DNA"/>
</dbReference>
<dbReference type="Proteomes" id="UP000192391">
    <property type="component" value="Chromosome"/>
</dbReference>
<name>A0AAC9QT48_EUBLI</name>
<proteinExistence type="predicted"/>
<reference evidence="3" key="1">
    <citation type="journal article" date="2017" name="Sci. Rep.">
        <title>Determination of the Genome and Primary Transcriptome of Syngas Fermenting Eubacterium limosum ATCC 8486.</title>
        <authorList>
            <person name="Song Y."/>
            <person name="Shin J."/>
            <person name="Jeong Y."/>
            <person name="Jin S."/>
            <person name="Lee J.K."/>
            <person name="Kim D.R."/>
            <person name="Kim S.C."/>
            <person name="Cho S."/>
            <person name="Cho B.K."/>
        </authorList>
    </citation>
    <scope>NUCLEOTIDE SEQUENCE [LARGE SCALE GENOMIC DNA]</scope>
    <source>
        <strain evidence="3">ATCC 8486</strain>
    </source>
</reference>
<protein>
    <submittedName>
        <fullName evidence="2">GNAT family N-acetyltransferase</fullName>
    </submittedName>
</protein>